<sequence>MTGRNDARARWRDGRDGTGWRKSSMSSDAGSCCEASLGEPGRILFRDSHHPDGHTLRFGAGEWLSLLASLS</sequence>
<proteinExistence type="predicted"/>
<dbReference type="InterPro" id="IPR007278">
    <property type="entry name" value="DUF397"/>
</dbReference>
<feature type="region of interest" description="Disordered" evidence="1">
    <location>
        <begin position="1"/>
        <end position="33"/>
    </location>
</feature>
<dbReference type="KEGG" id="nda:Ndas_4607"/>
<feature type="compositionally biased region" description="Basic and acidic residues" evidence="1">
    <location>
        <begin position="1"/>
        <end position="19"/>
    </location>
</feature>
<evidence type="ECO:0000256" key="1">
    <source>
        <dbReference type="SAM" id="MobiDB-lite"/>
    </source>
</evidence>
<evidence type="ECO:0000313" key="3">
    <source>
        <dbReference type="EMBL" id="ADH69993.1"/>
    </source>
</evidence>
<feature type="domain" description="DUF397" evidence="2">
    <location>
        <begin position="19"/>
        <end position="70"/>
    </location>
</feature>
<accession>D7AZ13</accession>
<dbReference type="HOGENOM" id="CLU_131550_3_3_11"/>
<gene>
    <name evidence="3" type="ordered locus">Ndas_4607</name>
</gene>
<evidence type="ECO:0000259" key="2">
    <source>
        <dbReference type="Pfam" id="PF04149"/>
    </source>
</evidence>
<dbReference type="AlphaFoldDB" id="D7AZ13"/>
<organism evidence="3 4">
    <name type="scientific">Nocardiopsis dassonvillei (strain ATCC 23218 / DSM 43111 / CIP 107115 / JCM 7437 / KCTC 9190 / NBRC 14626 / NCTC 10488 / NRRL B-5397 / IMRU 509)</name>
    <name type="common">Actinomadura dassonvillei</name>
    <dbReference type="NCBI Taxonomy" id="446468"/>
    <lineage>
        <taxon>Bacteria</taxon>
        <taxon>Bacillati</taxon>
        <taxon>Actinomycetota</taxon>
        <taxon>Actinomycetes</taxon>
        <taxon>Streptosporangiales</taxon>
        <taxon>Nocardiopsidaceae</taxon>
        <taxon>Nocardiopsis</taxon>
    </lineage>
</organism>
<evidence type="ECO:0000313" key="4">
    <source>
        <dbReference type="Proteomes" id="UP000002219"/>
    </source>
</evidence>
<dbReference type="OrthoDB" id="3431672at2"/>
<dbReference type="RefSeq" id="WP_013155600.1">
    <property type="nucleotide sequence ID" value="NC_014210.1"/>
</dbReference>
<name>D7AZ13_NOCDD</name>
<dbReference type="Pfam" id="PF04149">
    <property type="entry name" value="DUF397"/>
    <property type="match status" value="1"/>
</dbReference>
<protein>
    <recommendedName>
        <fullName evidence="2">DUF397 domain-containing protein</fullName>
    </recommendedName>
</protein>
<dbReference type="GeneID" id="91487145"/>
<dbReference type="Proteomes" id="UP000002219">
    <property type="component" value="Chromosome 1"/>
</dbReference>
<dbReference type="EMBL" id="CP002040">
    <property type="protein sequence ID" value="ADH69993.1"/>
    <property type="molecule type" value="Genomic_DNA"/>
</dbReference>
<reference evidence="3 4" key="1">
    <citation type="journal article" date="2010" name="Stand. Genomic Sci.">
        <title>Complete genome sequence of Nocardiopsis dassonvillei type strain (IMRU 509).</title>
        <authorList>
            <person name="Sun H."/>
            <person name="Lapidus A."/>
            <person name="Nolan M."/>
            <person name="Lucas S."/>
            <person name="Del Rio T.G."/>
            <person name="Tice H."/>
            <person name="Cheng J.F."/>
            <person name="Tapia R."/>
            <person name="Han C."/>
            <person name="Goodwin L."/>
            <person name="Pitluck S."/>
            <person name="Pagani I."/>
            <person name="Ivanova N."/>
            <person name="Mavromatis K."/>
            <person name="Mikhailova N."/>
            <person name="Pati A."/>
            <person name="Chen A."/>
            <person name="Palaniappan K."/>
            <person name="Land M."/>
            <person name="Hauser L."/>
            <person name="Chang Y.J."/>
            <person name="Jeffries C.D."/>
            <person name="Djao O.D."/>
            <person name="Rohde M."/>
            <person name="Sikorski J."/>
            <person name="Goker M."/>
            <person name="Woyke T."/>
            <person name="Bristow J."/>
            <person name="Eisen J.A."/>
            <person name="Markowitz V."/>
            <person name="Hugenholtz P."/>
            <person name="Kyrpides N.C."/>
            <person name="Klenk H.P."/>
        </authorList>
    </citation>
    <scope>NUCLEOTIDE SEQUENCE [LARGE SCALE GENOMIC DNA]</scope>
    <source>
        <strain evidence="4">ATCC 23218 / DSM 43111 / CIP 107115 / JCM 7437 / KCTC 9190 / NBRC 14626 / NCTC 10488 / NRRL B-5397 / IMRU 509</strain>
    </source>
</reference>
<keyword evidence="4" id="KW-1185">Reference proteome</keyword>